<sequence>MRGFSHDWTSLCFDPIINEHDVLSSIMNHKSNVVANRVFALKQKSAALPPPEILPRYSQFKLTGSVHAGEFLVFVWTVNMDPFCILYNAKSEAFTKKAKLHVPVQRGPSYPLYCPMVDQLSIADDEDSLLALEGFVANHG</sequence>
<keyword evidence="2" id="KW-1185">Reference proteome</keyword>
<dbReference type="AlphaFoldDB" id="A0A2I0K9X1"/>
<proteinExistence type="predicted"/>
<name>A0A2I0K9X1_PUNGR</name>
<evidence type="ECO:0000313" key="1">
    <source>
        <dbReference type="EMBL" id="PKI65331.1"/>
    </source>
</evidence>
<organism evidence="1 2">
    <name type="scientific">Punica granatum</name>
    <name type="common">Pomegranate</name>
    <dbReference type="NCBI Taxonomy" id="22663"/>
    <lineage>
        <taxon>Eukaryota</taxon>
        <taxon>Viridiplantae</taxon>
        <taxon>Streptophyta</taxon>
        <taxon>Embryophyta</taxon>
        <taxon>Tracheophyta</taxon>
        <taxon>Spermatophyta</taxon>
        <taxon>Magnoliopsida</taxon>
        <taxon>eudicotyledons</taxon>
        <taxon>Gunneridae</taxon>
        <taxon>Pentapetalae</taxon>
        <taxon>rosids</taxon>
        <taxon>malvids</taxon>
        <taxon>Myrtales</taxon>
        <taxon>Lythraceae</taxon>
        <taxon>Punica</taxon>
    </lineage>
</organism>
<protein>
    <submittedName>
        <fullName evidence="1">Uncharacterized protein</fullName>
    </submittedName>
</protein>
<evidence type="ECO:0000313" key="2">
    <source>
        <dbReference type="Proteomes" id="UP000233551"/>
    </source>
</evidence>
<accession>A0A2I0K9X1</accession>
<reference evidence="1 2" key="1">
    <citation type="submission" date="2017-11" db="EMBL/GenBank/DDBJ databases">
        <title>De-novo sequencing of pomegranate (Punica granatum L.) genome.</title>
        <authorList>
            <person name="Akparov Z."/>
            <person name="Amiraslanov A."/>
            <person name="Hajiyeva S."/>
            <person name="Abbasov M."/>
            <person name="Kaur K."/>
            <person name="Hamwieh A."/>
            <person name="Solovyev V."/>
            <person name="Salamov A."/>
            <person name="Braich B."/>
            <person name="Kosarev P."/>
            <person name="Mahmoud A."/>
            <person name="Hajiyev E."/>
            <person name="Babayeva S."/>
            <person name="Izzatullayeva V."/>
            <person name="Mammadov A."/>
            <person name="Mammadov A."/>
            <person name="Sharifova S."/>
            <person name="Ojaghi J."/>
            <person name="Eynullazada K."/>
            <person name="Bayramov B."/>
            <person name="Abdulazimova A."/>
            <person name="Shahmuradov I."/>
        </authorList>
    </citation>
    <scope>NUCLEOTIDE SEQUENCE [LARGE SCALE GENOMIC DNA]</scope>
    <source>
        <strain evidence="2">cv. AG2017</strain>
        <tissue evidence="1">Leaf</tissue>
    </source>
</reference>
<dbReference type="EMBL" id="PGOL01000760">
    <property type="protein sequence ID" value="PKI65331.1"/>
    <property type="molecule type" value="Genomic_DNA"/>
</dbReference>
<comment type="caution">
    <text evidence="1">The sequence shown here is derived from an EMBL/GenBank/DDBJ whole genome shotgun (WGS) entry which is preliminary data.</text>
</comment>
<gene>
    <name evidence="1" type="ORF">CRG98_014295</name>
</gene>
<dbReference type="Proteomes" id="UP000233551">
    <property type="component" value="Unassembled WGS sequence"/>
</dbReference>